<gene>
    <name evidence="1" type="ORF">HT585_15855</name>
</gene>
<sequence length="53" mass="5423">MTQKTCAACDCELDQNSIKVKLGGKTVEVCCEECAAAIGEAETARQSAASAGK</sequence>
<evidence type="ECO:0000313" key="1">
    <source>
        <dbReference type="EMBL" id="NVD40343.1"/>
    </source>
</evidence>
<name>A0A7Y6Q775_9HYPH</name>
<keyword evidence="2" id="KW-1185">Reference proteome</keyword>
<accession>A0A7Y6Q775</accession>
<protein>
    <submittedName>
        <fullName evidence="1">Uncharacterized protein</fullName>
    </submittedName>
</protein>
<proteinExistence type="predicted"/>
<comment type="caution">
    <text evidence="1">The sequence shown here is derived from an EMBL/GenBank/DDBJ whole genome shotgun (WGS) entry which is preliminary data.</text>
</comment>
<dbReference type="EMBL" id="JABWDU010000003">
    <property type="protein sequence ID" value="NVD40343.1"/>
    <property type="molecule type" value="Genomic_DNA"/>
</dbReference>
<dbReference type="AlphaFoldDB" id="A0A7Y6Q775"/>
<dbReference type="Proteomes" id="UP000520198">
    <property type="component" value="Unassembled WGS sequence"/>
</dbReference>
<organism evidence="1 2">
    <name type="scientific">Ensifer oleiphilus</name>
    <dbReference type="NCBI Taxonomy" id="2742698"/>
    <lineage>
        <taxon>Bacteria</taxon>
        <taxon>Pseudomonadati</taxon>
        <taxon>Pseudomonadota</taxon>
        <taxon>Alphaproteobacteria</taxon>
        <taxon>Hyphomicrobiales</taxon>
        <taxon>Rhizobiaceae</taxon>
        <taxon>Sinorhizobium/Ensifer group</taxon>
        <taxon>Ensifer</taxon>
    </lineage>
</organism>
<evidence type="ECO:0000313" key="2">
    <source>
        <dbReference type="Proteomes" id="UP000520198"/>
    </source>
</evidence>
<reference evidence="1 2" key="1">
    <citation type="submission" date="2020-06" db="EMBL/GenBank/DDBJ databases">
        <authorList>
            <person name="Grouzdev D.S."/>
        </authorList>
    </citation>
    <scope>NUCLEOTIDE SEQUENCE [LARGE SCALE GENOMIC DNA]</scope>
    <source>
        <strain evidence="1 2">HO-A22</strain>
    </source>
</reference>
<dbReference type="RefSeq" id="WP_176353830.1">
    <property type="nucleotide sequence ID" value="NZ_JABWDU010000003.1"/>
</dbReference>